<dbReference type="Gene3D" id="3.40.50.1820">
    <property type="entry name" value="alpha/beta hydrolase"/>
    <property type="match status" value="1"/>
</dbReference>
<dbReference type="OrthoDB" id="4568361at2"/>
<gene>
    <name evidence="4" type="ORF">BHQ18_20405</name>
</gene>
<evidence type="ECO:0000313" key="4">
    <source>
        <dbReference type="EMBL" id="ODQ88207.1"/>
    </source>
</evidence>
<dbReference type="Pfam" id="PF08237">
    <property type="entry name" value="PE-PPE"/>
    <property type="match status" value="1"/>
</dbReference>
<feature type="compositionally biased region" description="Acidic residues" evidence="1">
    <location>
        <begin position="402"/>
        <end position="417"/>
    </location>
</feature>
<dbReference type="EMBL" id="MIHA01000016">
    <property type="protein sequence ID" value="ODQ88207.1"/>
    <property type="molecule type" value="Genomic_DNA"/>
</dbReference>
<organism evidence="4 5">
    <name type="scientific">Mycolicibacterium flavescens</name>
    <name type="common">Mycobacterium flavescens</name>
    <dbReference type="NCBI Taxonomy" id="1776"/>
    <lineage>
        <taxon>Bacteria</taxon>
        <taxon>Bacillati</taxon>
        <taxon>Actinomycetota</taxon>
        <taxon>Actinomycetes</taxon>
        <taxon>Mycobacteriales</taxon>
        <taxon>Mycobacteriaceae</taxon>
        <taxon>Mycolicibacterium</taxon>
    </lineage>
</organism>
<sequence>MRVVGRSIAAVAVALLSTIALAVAWTAATAVQLAASALIMGGTEHPLRPPTDGPGFVNSYLYNAVNEFINLAADTPTGTGGARIDDVDGEVYAVTYPAEFFPVFGRKTFETSVGEGRANLNLCARGAAACGFNQDPAVDPGPPTGPPAVGEDLVIFGYSQSAVVASLVKRDLIANPREGGATSFFLLANPMRPNGGILALGPRGLTIPILGIPFYGPTPTNSCELGECMPTVDTAVQYDILGGDAPSSLTNVLALMNAMAGYLLLHGNLANASFEDALYQDSYGDTDYYLYPTERLPILMPLSAIVPSPILTALDAPLRAAIEGAYHRGVNPGIPMGMGLTSLLPFHDPVRTVINIVRAIPVGLDDAIAEMTGNPDFRPFGTTPTTSPFGVGGRDLPPAPVDEPDVPEEEESDEEDTSPLNARAANESDGSEDDDSAPDEEAQEEADDDASVVTGTPATQPGKPKVRGPIEFDSRKQASTPTTSAPATGQPTTGEPEPDEPEADTPDDSDDSDASDASDADASDTPAAA</sequence>
<keyword evidence="5" id="KW-1185">Reference proteome</keyword>
<feature type="chain" id="PRO_5038857644" description="PE-PPE domain-containing protein" evidence="2">
    <location>
        <begin position="23"/>
        <end position="529"/>
    </location>
</feature>
<evidence type="ECO:0000259" key="3">
    <source>
        <dbReference type="Pfam" id="PF08237"/>
    </source>
</evidence>
<evidence type="ECO:0000313" key="5">
    <source>
        <dbReference type="Proteomes" id="UP000094053"/>
    </source>
</evidence>
<feature type="compositionally biased region" description="Acidic residues" evidence="1">
    <location>
        <begin position="496"/>
        <end position="522"/>
    </location>
</feature>
<dbReference type="InterPro" id="IPR029058">
    <property type="entry name" value="AB_hydrolase_fold"/>
</dbReference>
<evidence type="ECO:0000256" key="2">
    <source>
        <dbReference type="SAM" id="SignalP"/>
    </source>
</evidence>
<feature type="signal peptide" evidence="2">
    <location>
        <begin position="1"/>
        <end position="22"/>
    </location>
</feature>
<feature type="compositionally biased region" description="Low complexity" evidence="1">
    <location>
        <begin position="477"/>
        <end position="495"/>
    </location>
</feature>
<dbReference type="InterPro" id="IPR013228">
    <property type="entry name" value="PE-PPE_C"/>
</dbReference>
<accession>A0A1E3RFN1</accession>
<feature type="compositionally biased region" description="Low complexity" evidence="1">
    <location>
        <begin position="377"/>
        <end position="389"/>
    </location>
</feature>
<dbReference type="AlphaFoldDB" id="A0A1E3RFN1"/>
<proteinExistence type="predicted"/>
<evidence type="ECO:0000256" key="1">
    <source>
        <dbReference type="SAM" id="MobiDB-lite"/>
    </source>
</evidence>
<dbReference type="Proteomes" id="UP000094053">
    <property type="component" value="Unassembled WGS sequence"/>
</dbReference>
<feature type="domain" description="PE-PPE" evidence="3">
    <location>
        <begin position="91"/>
        <end position="326"/>
    </location>
</feature>
<protein>
    <recommendedName>
        <fullName evidence="3">PE-PPE domain-containing protein</fullName>
    </recommendedName>
</protein>
<feature type="compositionally biased region" description="Acidic residues" evidence="1">
    <location>
        <begin position="429"/>
        <end position="450"/>
    </location>
</feature>
<keyword evidence="2" id="KW-0732">Signal</keyword>
<feature type="region of interest" description="Disordered" evidence="1">
    <location>
        <begin position="374"/>
        <end position="529"/>
    </location>
</feature>
<reference evidence="5" key="1">
    <citation type="submission" date="2016-09" db="EMBL/GenBank/DDBJ databases">
        <authorList>
            <person name="Greninger A.L."/>
            <person name="Jerome K.R."/>
            <person name="Mcnair B."/>
            <person name="Wallis C."/>
            <person name="Fang F."/>
        </authorList>
    </citation>
    <scope>NUCLEOTIDE SEQUENCE [LARGE SCALE GENOMIC DNA]</scope>
    <source>
        <strain evidence="5">M6</strain>
    </source>
</reference>
<comment type="caution">
    <text evidence="4">The sequence shown here is derived from an EMBL/GenBank/DDBJ whole genome shotgun (WGS) entry which is preliminary data.</text>
</comment>
<name>A0A1E3RFN1_MYCFV</name>